<accession>A0ABW2GFC8</accession>
<dbReference type="Gene3D" id="1.20.5.110">
    <property type="match status" value="1"/>
</dbReference>
<reference evidence="3" key="1">
    <citation type="journal article" date="2019" name="Int. J. Syst. Evol. Microbiol.">
        <title>The Global Catalogue of Microorganisms (GCM) 10K type strain sequencing project: providing services to taxonomists for standard genome sequencing and annotation.</title>
        <authorList>
            <consortium name="The Broad Institute Genomics Platform"/>
            <consortium name="The Broad Institute Genome Sequencing Center for Infectious Disease"/>
            <person name="Wu L."/>
            <person name="Ma J."/>
        </authorList>
    </citation>
    <scope>NUCLEOTIDE SEQUENCE [LARGE SCALE GENOMIC DNA]</scope>
    <source>
        <strain evidence="3">CGMCC 1.13681</strain>
    </source>
</reference>
<evidence type="ECO:0000256" key="1">
    <source>
        <dbReference type="SAM" id="Coils"/>
    </source>
</evidence>
<proteinExistence type="predicted"/>
<comment type="caution">
    <text evidence="2">The sequence shown here is derived from an EMBL/GenBank/DDBJ whole genome shotgun (WGS) entry which is preliminary data.</text>
</comment>
<protein>
    <submittedName>
        <fullName evidence="2">Uncharacterized protein</fullName>
    </submittedName>
</protein>
<feature type="coiled-coil region" evidence="1">
    <location>
        <begin position="189"/>
        <end position="216"/>
    </location>
</feature>
<evidence type="ECO:0000313" key="3">
    <source>
        <dbReference type="Proteomes" id="UP001596413"/>
    </source>
</evidence>
<organism evidence="2 3">
    <name type="scientific">Streptomyces polyrhachis</name>
    <dbReference type="NCBI Taxonomy" id="1282885"/>
    <lineage>
        <taxon>Bacteria</taxon>
        <taxon>Bacillati</taxon>
        <taxon>Actinomycetota</taxon>
        <taxon>Actinomycetes</taxon>
        <taxon>Kitasatosporales</taxon>
        <taxon>Streptomycetaceae</taxon>
        <taxon>Streptomyces</taxon>
    </lineage>
</organism>
<sequence length="230" mass="26907">MLPESSLLESRTMRESLSARTEVLDKVKVLEVLPDGLHVTTDGVADYFKVTRQAVENLVVRHREELESNGLHVLRGSDLREFETFNLNVSNGAPGSYPQRRRRLTLWPRRAVLNVAMLLRDSEVARRVRTYLLDAEETHRARERYGRERASEPWEWYEPGFDDLRPLLVRTHRMVSAINVELCAVRTDVRRLDERMDRFETRMDRLETRMTGVETRVDGLAAHIRRGGRR</sequence>
<gene>
    <name evidence="2" type="ORF">ACFQLX_07495</name>
</gene>
<keyword evidence="1" id="KW-0175">Coiled coil</keyword>
<name>A0ABW2GFC8_9ACTN</name>
<dbReference type="EMBL" id="JBHSZO010000008">
    <property type="protein sequence ID" value="MFC7218010.1"/>
    <property type="molecule type" value="Genomic_DNA"/>
</dbReference>
<dbReference type="RefSeq" id="WP_386413264.1">
    <property type="nucleotide sequence ID" value="NZ_JBHSZO010000008.1"/>
</dbReference>
<keyword evidence="3" id="KW-1185">Reference proteome</keyword>
<dbReference type="Proteomes" id="UP001596413">
    <property type="component" value="Unassembled WGS sequence"/>
</dbReference>
<evidence type="ECO:0000313" key="2">
    <source>
        <dbReference type="EMBL" id="MFC7218010.1"/>
    </source>
</evidence>